<dbReference type="EMBL" id="MWIH01000009">
    <property type="protein sequence ID" value="OQO89696.1"/>
    <property type="molecule type" value="Genomic_DNA"/>
</dbReference>
<dbReference type="GO" id="GO:0046677">
    <property type="term" value="P:response to antibiotic"/>
    <property type="evidence" value="ECO:0007669"/>
    <property type="project" value="UniProtKB-KW"/>
</dbReference>
<keyword evidence="3 6" id="KW-1133">Transmembrane helix</keyword>
<sequence length="275" mass="29728">MTATTAPEHAPQRETSDLRTATRVFGSLLSRDFYVIGQDFSTFLVKTLLQPFAMLFIFGVVLVELGFVAPEFAQLLFPGVIALNTFIGALQSTAMPMVMDFSFTKEIEDRLLAPVSGNVVALEKVVFGAFRGLLSGLAMVPIGFLIMDGVSWEVSGLLPGLMVLVLCALSASGVGMIIGTFVPPQKIDIVFTSTITPLMFTGATWFPWHGLDDLLWFQIVCGFNPLTYASEGLRDVLLDSPIQSIPLWVDVLAIVGMTTALIVAGLVGFRKRAVS</sequence>
<comment type="similarity">
    <text evidence="6">Belongs to the ABC-2 integral membrane protein family.</text>
</comment>
<gene>
    <name evidence="8" type="ORF">B1813_22620</name>
</gene>
<protein>
    <recommendedName>
        <fullName evidence="6">Transport permease protein</fullName>
    </recommendedName>
</protein>
<organism evidence="8 9">
    <name type="scientific">Saccharomonospora piscinae</name>
    <dbReference type="NCBI Taxonomy" id="687388"/>
    <lineage>
        <taxon>Bacteria</taxon>
        <taxon>Bacillati</taxon>
        <taxon>Actinomycetota</taxon>
        <taxon>Actinomycetes</taxon>
        <taxon>Pseudonocardiales</taxon>
        <taxon>Pseudonocardiaceae</taxon>
        <taxon>Saccharomonospora</taxon>
    </lineage>
</organism>
<feature type="transmembrane region" description="Helical" evidence="6">
    <location>
        <begin position="119"/>
        <end position="146"/>
    </location>
</feature>
<keyword evidence="2 6" id="KW-0812">Transmembrane</keyword>
<dbReference type="PANTHER" id="PTHR43229:SF2">
    <property type="entry name" value="NODULATION PROTEIN J"/>
    <property type="match status" value="1"/>
</dbReference>
<dbReference type="InterPro" id="IPR051784">
    <property type="entry name" value="Nod_factor_ABC_transporter"/>
</dbReference>
<accession>A0A1V8ZY45</accession>
<evidence type="ECO:0000256" key="4">
    <source>
        <dbReference type="ARBA" id="ARBA00023136"/>
    </source>
</evidence>
<dbReference type="InterPro" id="IPR047817">
    <property type="entry name" value="ABC2_TM_bact-type"/>
</dbReference>
<evidence type="ECO:0000256" key="2">
    <source>
        <dbReference type="ARBA" id="ARBA00022692"/>
    </source>
</evidence>
<evidence type="ECO:0000256" key="5">
    <source>
        <dbReference type="ARBA" id="ARBA00023251"/>
    </source>
</evidence>
<evidence type="ECO:0000256" key="6">
    <source>
        <dbReference type="RuleBase" id="RU361157"/>
    </source>
</evidence>
<dbReference type="Proteomes" id="UP000192591">
    <property type="component" value="Unassembled WGS sequence"/>
</dbReference>
<keyword evidence="5" id="KW-0046">Antibiotic resistance</keyword>
<evidence type="ECO:0000256" key="1">
    <source>
        <dbReference type="ARBA" id="ARBA00004141"/>
    </source>
</evidence>
<dbReference type="InterPro" id="IPR000412">
    <property type="entry name" value="ABC_2_transport"/>
</dbReference>
<keyword evidence="6" id="KW-1003">Cell membrane</keyword>
<evidence type="ECO:0000259" key="7">
    <source>
        <dbReference type="PROSITE" id="PS51012"/>
    </source>
</evidence>
<dbReference type="PROSITE" id="PS51012">
    <property type="entry name" value="ABC_TM2"/>
    <property type="match status" value="1"/>
</dbReference>
<comment type="subcellular location">
    <subcellularLocation>
        <location evidence="6">Cell membrane</location>
        <topology evidence="6">Multi-pass membrane protein</topology>
    </subcellularLocation>
    <subcellularLocation>
        <location evidence="1">Membrane</location>
        <topology evidence="1">Multi-pass membrane protein</topology>
    </subcellularLocation>
</comment>
<evidence type="ECO:0000313" key="9">
    <source>
        <dbReference type="Proteomes" id="UP000192591"/>
    </source>
</evidence>
<proteinExistence type="inferred from homology"/>
<feature type="transmembrane region" description="Helical" evidence="6">
    <location>
        <begin position="189"/>
        <end position="208"/>
    </location>
</feature>
<dbReference type="PANTHER" id="PTHR43229">
    <property type="entry name" value="NODULATION PROTEIN J"/>
    <property type="match status" value="1"/>
</dbReference>
<keyword evidence="6" id="KW-0813">Transport</keyword>
<keyword evidence="4 6" id="KW-0472">Membrane</keyword>
<evidence type="ECO:0000256" key="3">
    <source>
        <dbReference type="ARBA" id="ARBA00022989"/>
    </source>
</evidence>
<feature type="transmembrane region" description="Helical" evidence="6">
    <location>
        <begin position="158"/>
        <end position="182"/>
    </location>
</feature>
<dbReference type="InterPro" id="IPR013525">
    <property type="entry name" value="ABC2_TM"/>
</dbReference>
<dbReference type="RefSeq" id="WP_081195332.1">
    <property type="nucleotide sequence ID" value="NZ_MWIH01000009.1"/>
</dbReference>
<evidence type="ECO:0000313" key="8">
    <source>
        <dbReference type="EMBL" id="OQO89696.1"/>
    </source>
</evidence>
<feature type="transmembrane region" description="Helical" evidence="6">
    <location>
        <begin position="247"/>
        <end position="269"/>
    </location>
</feature>
<dbReference type="PIRSF" id="PIRSF006648">
    <property type="entry name" value="DrrB"/>
    <property type="match status" value="1"/>
</dbReference>
<name>A0A1V8ZY45_SACPI</name>
<dbReference type="GO" id="GO:0043190">
    <property type="term" value="C:ATP-binding cassette (ABC) transporter complex"/>
    <property type="evidence" value="ECO:0007669"/>
    <property type="project" value="InterPro"/>
</dbReference>
<keyword evidence="9" id="KW-1185">Reference proteome</keyword>
<reference evidence="8 9" key="1">
    <citation type="submission" date="2017-02" db="EMBL/GenBank/DDBJ databases">
        <title>Draft genome of Saccharomonospora sp. 154.</title>
        <authorList>
            <person name="Alonso-Carmona G.S."/>
            <person name="De La Haba R."/>
            <person name="Vera-Gargallo B."/>
            <person name="Sandoval-Trujillo A.H."/>
            <person name="Ramirez-Duran N."/>
            <person name="Ventosa A."/>
        </authorList>
    </citation>
    <scope>NUCLEOTIDE SEQUENCE [LARGE SCALE GENOMIC DNA]</scope>
    <source>
        <strain evidence="8 9">LRS4.154</strain>
    </source>
</reference>
<feature type="transmembrane region" description="Helical" evidence="6">
    <location>
        <begin position="48"/>
        <end position="69"/>
    </location>
</feature>
<dbReference type="Pfam" id="PF01061">
    <property type="entry name" value="ABC2_membrane"/>
    <property type="match status" value="1"/>
</dbReference>
<dbReference type="PRINTS" id="PR00164">
    <property type="entry name" value="ABC2TRNSPORT"/>
</dbReference>
<feature type="domain" description="ABC transmembrane type-2" evidence="7">
    <location>
        <begin position="42"/>
        <end position="272"/>
    </location>
</feature>
<dbReference type="STRING" id="1962155.B1813_22620"/>
<dbReference type="AlphaFoldDB" id="A0A1V8ZY45"/>
<dbReference type="GO" id="GO:0140359">
    <property type="term" value="F:ABC-type transporter activity"/>
    <property type="evidence" value="ECO:0007669"/>
    <property type="project" value="InterPro"/>
</dbReference>
<comment type="caution">
    <text evidence="8">The sequence shown here is derived from an EMBL/GenBank/DDBJ whole genome shotgun (WGS) entry which is preliminary data.</text>
</comment>
<feature type="transmembrane region" description="Helical" evidence="6">
    <location>
        <begin position="75"/>
        <end position="98"/>
    </location>
</feature>